<dbReference type="SUPFAM" id="SSF51735">
    <property type="entry name" value="NAD(P)-binding Rossmann-fold domains"/>
    <property type="match status" value="1"/>
</dbReference>
<evidence type="ECO:0000256" key="10">
    <source>
        <dbReference type="ARBA" id="ARBA00023160"/>
    </source>
</evidence>
<evidence type="ECO:0000256" key="12">
    <source>
        <dbReference type="ARBA" id="ARBA00048843"/>
    </source>
</evidence>
<keyword evidence="15" id="KW-1185">Reference proteome</keyword>
<evidence type="ECO:0000256" key="8">
    <source>
        <dbReference type="ARBA" id="ARBA00023098"/>
    </source>
</evidence>
<dbReference type="EMBL" id="KN831773">
    <property type="protein sequence ID" value="KIM45000.1"/>
    <property type="molecule type" value="Genomic_DNA"/>
</dbReference>
<evidence type="ECO:0000256" key="1">
    <source>
        <dbReference type="ARBA" id="ARBA00004173"/>
    </source>
</evidence>
<dbReference type="CDD" id="cd08290">
    <property type="entry name" value="ETR"/>
    <property type="match status" value="1"/>
</dbReference>
<dbReference type="EC" id="1.3.1.104" evidence="11"/>
<dbReference type="PANTHER" id="PTHR43981">
    <property type="entry name" value="ENOYL-[ACYL-CARRIER-PROTEIN] REDUCTASE, MITOCHONDRIAL"/>
    <property type="match status" value="1"/>
</dbReference>
<dbReference type="HOGENOM" id="CLU_026673_17_0_1"/>
<comment type="catalytic activity">
    <reaction evidence="12">
        <text>a 2,3-saturated acyl-[ACP] + NADP(+) = a (2E)-enoyl-[ACP] + NADPH + H(+)</text>
        <dbReference type="Rhea" id="RHEA:22564"/>
        <dbReference type="Rhea" id="RHEA-COMP:9925"/>
        <dbReference type="Rhea" id="RHEA-COMP:9926"/>
        <dbReference type="ChEBI" id="CHEBI:15378"/>
        <dbReference type="ChEBI" id="CHEBI:57783"/>
        <dbReference type="ChEBI" id="CHEBI:58349"/>
        <dbReference type="ChEBI" id="CHEBI:78784"/>
        <dbReference type="ChEBI" id="CHEBI:78785"/>
        <dbReference type="EC" id="1.3.1.104"/>
    </reaction>
</comment>
<dbReference type="SMART" id="SM00829">
    <property type="entry name" value="PKS_ER"/>
    <property type="match status" value="1"/>
</dbReference>
<keyword evidence="10" id="KW-0275">Fatty acid biosynthesis</keyword>
<dbReference type="Gene3D" id="3.40.50.720">
    <property type="entry name" value="NAD(P)-binding Rossmann-like Domain"/>
    <property type="match status" value="1"/>
</dbReference>
<gene>
    <name evidence="14" type="ORF">M413DRAFT_67411</name>
</gene>
<dbReference type="Proteomes" id="UP000053424">
    <property type="component" value="Unassembled WGS sequence"/>
</dbReference>
<evidence type="ECO:0000256" key="5">
    <source>
        <dbReference type="ARBA" id="ARBA00022857"/>
    </source>
</evidence>
<dbReference type="AlphaFoldDB" id="A0A0C3C831"/>
<reference evidence="15" key="2">
    <citation type="submission" date="2015-01" db="EMBL/GenBank/DDBJ databases">
        <title>Evolutionary Origins and Diversification of the Mycorrhizal Mutualists.</title>
        <authorList>
            <consortium name="DOE Joint Genome Institute"/>
            <consortium name="Mycorrhizal Genomics Consortium"/>
            <person name="Kohler A."/>
            <person name="Kuo A."/>
            <person name="Nagy L.G."/>
            <person name="Floudas D."/>
            <person name="Copeland A."/>
            <person name="Barry K.W."/>
            <person name="Cichocki N."/>
            <person name="Veneault-Fourrey C."/>
            <person name="LaButti K."/>
            <person name="Lindquist E.A."/>
            <person name="Lipzen A."/>
            <person name="Lundell T."/>
            <person name="Morin E."/>
            <person name="Murat C."/>
            <person name="Riley R."/>
            <person name="Ohm R."/>
            <person name="Sun H."/>
            <person name="Tunlid A."/>
            <person name="Henrissat B."/>
            <person name="Grigoriev I.V."/>
            <person name="Hibbett D.S."/>
            <person name="Martin F."/>
        </authorList>
    </citation>
    <scope>NUCLEOTIDE SEQUENCE [LARGE SCALE GENOMIC DNA]</scope>
    <source>
        <strain evidence="15">h7</strain>
    </source>
</reference>
<dbReference type="GO" id="GO:0006633">
    <property type="term" value="P:fatty acid biosynthetic process"/>
    <property type="evidence" value="ECO:0007669"/>
    <property type="project" value="UniProtKB-KW"/>
</dbReference>
<dbReference type="InterPro" id="IPR051034">
    <property type="entry name" value="Mito_Enoyl-ACP_Reductase"/>
</dbReference>
<dbReference type="Gene3D" id="3.90.180.10">
    <property type="entry name" value="Medium-chain alcohol dehydrogenases, catalytic domain"/>
    <property type="match status" value="1"/>
</dbReference>
<keyword evidence="9" id="KW-0496">Mitochondrion</keyword>
<keyword evidence="7" id="KW-0560">Oxidoreductase</keyword>
<feature type="domain" description="Enoyl reductase (ER)" evidence="13">
    <location>
        <begin position="33"/>
        <end position="351"/>
    </location>
</feature>
<name>A0A0C3C831_HEBCY</name>
<evidence type="ECO:0000313" key="15">
    <source>
        <dbReference type="Proteomes" id="UP000053424"/>
    </source>
</evidence>
<dbReference type="GO" id="GO:0005739">
    <property type="term" value="C:mitochondrion"/>
    <property type="evidence" value="ECO:0007669"/>
    <property type="project" value="UniProtKB-SubCell"/>
</dbReference>
<reference evidence="14 15" key="1">
    <citation type="submission" date="2014-04" db="EMBL/GenBank/DDBJ databases">
        <authorList>
            <consortium name="DOE Joint Genome Institute"/>
            <person name="Kuo A."/>
            <person name="Gay G."/>
            <person name="Dore J."/>
            <person name="Kohler A."/>
            <person name="Nagy L.G."/>
            <person name="Floudas D."/>
            <person name="Copeland A."/>
            <person name="Barry K.W."/>
            <person name="Cichocki N."/>
            <person name="Veneault-Fourrey C."/>
            <person name="LaButti K."/>
            <person name="Lindquist E.A."/>
            <person name="Lipzen A."/>
            <person name="Lundell T."/>
            <person name="Morin E."/>
            <person name="Murat C."/>
            <person name="Sun H."/>
            <person name="Tunlid A."/>
            <person name="Henrissat B."/>
            <person name="Grigoriev I.V."/>
            <person name="Hibbett D.S."/>
            <person name="Martin F."/>
            <person name="Nordberg H.P."/>
            <person name="Cantor M.N."/>
            <person name="Hua S.X."/>
        </authorList>
    </citation>
    <scope>NUCLEOTIDE SEQUENCE [LARGE SCALE GENOMIC DNA]</scope>
    <source>
        <strain evidence="15">h7</strain>
    </source>
</reference>
<dbReference type="InterPro" id="IPR036291">
    <property type="entry name" value="NAD(P)-bd_dom_sf"/>
</dbReference>
<evidence type="ECO:0000256" key="9">
    <source>
        <dbReference type="ARBA" id="ARBA00023128"/>
    </source>
</evidence>
<comment type="subcellular location">
    <subcellularLocation>
        <location evidence="1">Mitochondrion</location>
    </subcellularLocation>
</comment>
<dbReference type="PANTHER" id="PTHR43981:SF2">
    <property type="entry name" value="ENOYL-[ACYL-CARRIER-PROTEIN] REDUCTASE, MITOCHONDRIAL"/>
    <property type="match status" value="1"/>
</dbReference>
<keyword evidence="4" id="KW-0276">Fatty acid metabolism</keyword>
<evidence type="ECO:0000256" key="4">
    <source>
        <dbReference type="ARBA" id="ARBA00022832"/>
    </source>
</evidence>
<dbReference type="FunFam" id="3.40.50.720:FF:000112">
    <property type="entry name" value="Enoyl-[acyl-carrier-protein] reductase 1, mitochondrial"/>
    <property type="match status" value="1"/>
</dbReference>
<evidence type="ECO:0000256" key="3">
    <source>
        <dbReference type="ARBA" id="ARBA00022516"/>
    </source>
</evidence>
<evidence type="ECO:0000313" key="14">
    <source>
        <dbReference type="EMBL" id="KIM45000.1"/>
    </source>
</evidence>
<dbReference type="STRING" id="686832.A0A0C3C831"/>
<dbReference type="InterPro" id="IPR013149">
    <property type="entry name" value="ADH-like_C"/>
</dbReference>
<organism evidence="14 15">
    <name type="scientific">Hebeloma cylindrosporum</name>
    <dbReference type="NCBI Taxonomy" id="76867"/>
    <lineage>
        <taxon>Eukaryota</taxon>
        <taxon>Fungi</taxon>
        <taxon>Dikarya</taxon>
        <taxon>Basidiomycota</taxon>
        <taxon>Agaricomycotina</taxon>
        <taxon>Agaricomycetes</taxon>
        <taxon>Agaricomycetidae</taxon>
        <taxon>Agaricales</taxon>
        <taxon>Agaricineae</taxon>
        <taxon>Hymenogastraceae</taxon>
        <taxon>Hebeloma</taxon>
    </lineage>
</organism>
<dbReference type="Pfam" id="PF00107">
    <property type="entry name" value="ADH_zinc_N"/>
    <property type="match status" value="1"/>
</dbReference>
<keyword evidence="6" id="KW-0809">Transit peptide</keyword>
<evidence type="ECO:0000256" key="11">
    <source>
        <dbReference type="ARBA" id="ARBA00038963"/>
    </source>
</evidence>
<dbReference type="SUPFAM" id="SSF50129">
    <property type="entry name" value="GroES-like"/>
    <property type="match status" value="1"/>
</dbReference>
<sequence length="359" mass="39078">MFSFSRSSLRHFSSSARILGRAVVYSQNGDPSKVLRVLTYPSVPSPPPPHSVNLNFLLSPISPADINVVEGVYPSKPAKTDALTLSGEANPLFVGGNEGLARVTAVGEGVHTLAVDDWVIMLKQQAGTWATDRTVTVADVAKVPDSQFLTQAQAATITVSVNPPTAYNMLADFVDLESGDWVVQNGANSAVGQAVIQIAAARGLKTINLIRDRCNLDALKERLHNLGATHVLTYDQLADKSVREDIKQWTGGKPIRLGLNCVGGKDTTNMARLLGNDAHLVSYGAMAKQPLSIPISLFIFKNLTCHGFWQSRWYIKKPLEEREKLMQNLVTLMKEKKVREVISHLHPLITLLTSVAGHS</sequence>
<comment type="similarity">
    <text evidence="2">Belongs to the zinc-containing alcohol dehydrogenase family. Quinone oxidoreductase subfamily.</text>
</comment>
<dbReference type="OrthoDB" id="7482721at2759"/>
<protein>
    <recommendedName>
        <fullName evidence="11">enoyl-[acyl-carrier-protein] reductase</fullName>
        <ecNumber evidence="11">1.3.1.104</ecNumber>
    </recommendedName>
</protein>
<proteinExistence type="inferred from homology"/>
<keyword evidence="5" id="KW-0521">NADP</keyword>
<evidence type="ECO:0000256" key="2">
    <source>
        <dbReference type="ARBA" id="ARBA00010371"/>
    </source>
</evidence>
<keyword evidence="3" id="KW-0444">Lipid biosynthesis</keyword>
<keyword evidence="8" id="KW-0443">Lipid metabolism</keyword>
<accession>A0A0C3C831</accession>
<evidence type="ECO:0000256" key="6">
    <source>
        <dbReference type="ARBA" id="ARBA00022946"/>
    </source>
</evidence>
<dbReference type="GO" id="GO:0141148">
    <property type="term" value="F:enoyl-[acyl-carrier-protein] reductase (NADPH) activity"/>
    <property type="evidence" value="ECO:0007669"/>
    <property type="project" value="UniProtKB-EC"/>
</dbReference>
<evidence type="ECO:0000256" key="7">
    <source>
        <dbReference type="ARBA" id="ARBA00023002"/>
    </source>
</evidence>
<evidence type="ECO:0000259" key="13">
    <source>
        <dbReference type="SMART" id="SM00829"/>
    </source>
</evidence>
<dbReference type="InterPro" id="IPR011032">
    <property type="entry name" value="GroES-like_sf"/>
</dbReference>
<dbReference type="InterPro" id="IPR020843">
    <property type="entry name" value="ER"/>
</dbReference>